<proteinExistence type="predicted"/>
<evidence type="ECO:0000313" key="4">
    <source>
        <dbReference type="Proteomes" id="UP000009282"/>
    </source>
</evidence>
<dbReference type="InterPro" id="IPR011042">
    <property type="entry name" value="6-blade_b-propeller_TolB-like"/>
</dbReference>
<dbReference type="STRING" id="1085623.GNIT_0235"/>
<dbReference type="InterPro" id="IPR051262">
    <property type="entry name" value="SMP-30/CGR1_Lactonase"/>
</dbReference>
<dbReference type="PANTHER" id="PTHR47572">
    <property type="entry name" value="LIPOPROTEIN-RELATED"/>
    <property type="match status" value="1"/>
</dbReference>
<organism evidence="3 4">
    <name type="scientific">Glaciecola nitratireducens (strain JCM 12485 / KCTC 12276 / FR1064)</name>
    <dbReference type="NCBI Taxonomy" id="1085623"/>
    <lineage>
        <taxon>Bacteria</taxon>
        <taxon>Pseudomonadati</taxon>
        <taxon>Pseudomonadota</taxon>
        <taxon>Gammaproteobacteria</taxon>
        <taxon>Alteromonadales</taxon>
        <taxon>Alteromonadaceae</taxon>
        <taxon>Brumicola</taxon>
    </lineage>
</organism>
<reference evidence="3 4" key="1">
    <citation type="journal article" date="2011" name="J. Bacteriol.">
        <title>Complete genome sequence of seawater bacterium Glaciecola nitratireducens FR1064T.</title>
        <authorList>
            <person name="Bian F."/>
            <person name="Qin Q.L."/>
            <person name="Xie B.B."/>
            <person name="Shu Y.L."/>
            <person name="Zhang X.Y."/>
            <person name="Yu Y."/>
            <person name="Chen B."/>
            <person name="Chen X.L."/>
            <person name="Zhou B.C."/>
            <person name="Zhang Y.Z."/>
        </authorList>
    </citation>
    <scope>NUCLEOTIDE SEQUENCE [LARGE SCALE GENOMIC DNA]</scope>
    <source>
        <strain evidence="4">JCM 12485 / KCTC 12276 / FR1064</strain>
    </source>
</reference>
<dbReference type="Gene3D" id="2.120.10.30">
    <property type="entry name" value="TolB, C-terminal domain"/>
    <property type="match status" value="1"/>
</dbReference>
<dbReference type="SUPFAM" id="SSF63829">
    <property type="entry name" value="Calcium-dependent phosphotriesterase"/>
    <property type="match status" value="1"/>
</dbReference>
<dbReference type="eggNOG" id="COG3386">
    <property type="taxonomic scope" value="Bacteria"/>
</dbReference>
<dbReference type="Proteomes" id="UP000009282">
    <property type="component" value="Chromosome"/>
</dbReference>
<dbReference type="PANTHER" id="PTHR47572:SF4">
    <property type="entry name" value="LACTONASE DRP35"/>
    <property type="match status" value="1"/>
</dbReference>
<dbReference type="OrthoDB" id="241638at2"/>
<dbReference type="HOGENOM" id="CLU_036110_4_0_6"/>
<name>G4QF45_GLANF</name>
<sequence>MTHTSTFIDGLYFGESPRWHEGRLWYSDFYDKAIKSADLKGEVKLEVQLDEQPSGLGWMPDGRLLFVCMESLALKRLEKNKLVLHANLSQYSKHLCNDMVVDKHGNAYVGNFGFNLDHELQTRGVADVIASHPKANIVRVTPQGEVSVASGGMSFPNGSVITPDGKTLIVAETLGLRLTAFDILENGELTNRREWAATGARAPDGICMNADGYIWVANAVGNECVLLAEGGEVLQVVNTSQNCYACMLGGDDGKTLFMMTAESSEASIVSASRGGKIEMLKVASPGAGRP</sequence>
<dbReference type="InterPro" id="IPR013658">
    <property type="entry name" value="SGL"/>
</dbReference>
<dbReference type="Pfam" id="PF08450">
    <property type="entry name" value="SGL"/>
    <property type="match status" value="1"/>
</dbReference>
<keyword evidence="4" id="KW-1185">Reference proteome</keyword>
<dbReference type="EMBL" id="CP003060">
    <property type="protein sequence ID" value="AEP28389.1"/>
    <property type="molecule type" value="Genomic_DNA"/>
</dbReference>
<dbReference type="RefSeq" id="WP_014107268.1">
    <property type="nucleotide sequence ID" value="NC_016041.1"/>
</dbReference>
<evidence type="ECO:0000313" key="3">
    <source>
        <dbReference type="EMBL" id="AEP28389.1"/>
    </source>
</evidence>
<evidence type="ECO:0000259" key="2">
    <source>
        <dbReference type="Pfam" id="PF08450"/>
    </source>
</evidence>
<dbReference type="GO" id="GO:0016787">
    <property type="term" value="F:hydrolase activity"/>
    <property type="evidence" value="ECO:0007669"/>
    <property type="project" value="UniProtKB-KW"/>
</dbReference>
<dbReference type="KEGG" id="gni:GNIT_0235"/>
<keyword evidence="1" id="KW-0378">Hydrolase</keyword>
<feature type="domain" description="SMP-30/Gluconolactonase/LRE-like region" evidence="2">
    <location>
        <begin position="13"/>
        <end position="261"/>
    </location>
</feature>
<gene>
    <name evidence="3" type="ordered locus">GNIT_0235</name>
</gene>
<dbReference type="AlphaFoldDB" id="G4QF45"/>
<evidence type="ECO:0000256" key="1">
    <source>
        <dbReference type="ARBA" id="ARBA00022801"/>
    </source>
</evidence>
<accession>G4QF45</accession>
<protein>
    <submittedName>
        <fullName evidence="3">Gluconolactonase</fullName>
    </submittedName>
</protein>